<dbReference type="AlphaFoldDB" id="A0A848D2R3"/>
<gene>
    <name evidence="1" type="ORF">HF838_22900</name>
</gene>
<dbReference type="Proteomes" id="UP000561326">
    <property type="component" value="Unassembled WGS sequence"/>
</dbReference>
<comment type="caution">
    <text evidence="1">The sequence shown here is derived from an EMBL/GenBank/DDBJ whole genome shotgun (WGS) entry which is preliminary data.</text>
</comment>
<protein>
    <submittedName>
        <fullName evidence="1">Uncharacterized protein</fullName>
    </submittedName>
</protein>
<dbReference type="EMBL" id="JABAGO010000064">
    <property type="protein sequence ID" value="NMF01060.1"/>
    <property type="molecule type" value="Genomic_DNA"/>
</dbReference>
<accession>A0A848D2R3</accession>
<name>A0A848D2R3_ANEAE</name>
<reference evidence="1 2" key="1">
    <citation type="submission" date="2020-04" db="EMBL/GenBank/DDBJ databases">
        <authorList>
            <person name="Hitch T.C.A."/>
            <person name="Wylensek D."/>
            <person name="Clavel T."/>
        </authorList>
    </citation>
    <scope>NUCLEOTIDE SEQUENCE [LARGE SCALE GENOMIC DNA]</scope>
    <source>
        <strain evidence="1 2">WB01_D5_05</strain>
    </source>
</reference>
<organism evidence="1 2">
    <name type="scientific">Aneurinibacillus aneurinilyticus</name>
    <name type="common">Bacillus aneurinolyticus</name>
    <dbReference type="NCBI Taxonomy" id="1391"/>
    <lineage>
        <taxon>Bacteria</taxon>
        <taxon>Bacillati</taxon>
        <taxon>Bacillota</taxon>
        <taxon>Bacilli</taxon>
        <taxon>Bacillales</taxon>
        <taxon>Paenibacillaceae</taxon>
        <taxon>Aneurinibacillus group</taxon>
        <taxon>Aneurinibacillus</taxon>
    </lineage>
</organism>
<evidence type="ECO:0000313" key="2">
    <source>
        <dbReference type="Proteomes" id="UP000561326"/>
    </source>
</evidence>
<dbReference type="RefSeq" id="WP_168976519.1">
    <property type="nucleotide sequence ID" value="NZ_JABAGO010000064.1"/>
</dbReference>
<evidence type="ECO:0000313" key="1">
    <source>
        <dbReference type="EMBL" id="NMF01060.1"/>
    </source>
</evidence>
<sequence>MQYYALLVFYLYQKTFRVTDAQFITPKSSIRISSISGISSVKVTGTKTGAANERYVTAKLNVETGTPDWYAKTAVGWINLGKLDHTIHTDVDKIAQQGMTQEELNAITAAEWAQLFDNGKGTPQYQWIAFGYLQVQQSSTDVCENDELIMEVNMRGKWVKAIHGTDYNMSMME</sequence>
<proteinExistence type="predicted"/>